<comment type="catalytic activity">
    <reaction evidence="3">
        <text>[protein]-peptidylproline (omega=180) = [protein]-peptidylproline (omega=0)</text>
        <dbReference type="Rhea" id="RHEA:16237"/>
        <dbReference type="Rhea" id="RHEA-COMP:10747"/>
        <dbReference type="Rhea" id="RHEA-COMP:10748"/>
        <dbReference type="ChEBI" id="CHEBI:83833"/>
        <dbReference type="ChEBI" id="CHEBI:83834"/>
        <dbReference type="EC" id="5.2.1.8"/>
    </reaction>
</comment>
<dbReference type="SUPFAM" id="SSF54534">
    <property type="entry name" value="FKBP-like"/>
    <property type="match status" value="1"/>
</dbReference>
<evidence type="ECO:0000256" key="4">
    <source>
        <dbReference type="PROSITE-ProRule" id="PRU00339"/>
    </source>
</evidence>
<feature type="region of interest" description="Disordered" evidence="5">
    <location>
        <begin position="204"/>
        <end position="223"/>
    </location>
</feature>
<dbReference type="PROSITE" id="PS50005">
    <property type="entry name" value="TPR"/>
    <property type="match status" value="1"/>
</dbReference>
<dbReference type="AlphaFoldDB" id="A0A6A4WG45"/>
<accession>A0A6A4WG45</accession>
<dbReference type="OrthoDB" id="532682at2759"/>
<feature type="compositionally biased region" description="Polar residues" evidence="5">
    <location>
        <begin position="20"/>
        <end position="38"/>
    </location>
</feature>
<feature type="compositionally biased region" description="Low complexity" evidence="5">
    <location>
        <begin position="51"/>
        <end position="64"/>
    </location>
</feature>
<dbReference type="InterPro" id="IPR019734">
    <property type="entry name" value="TPR_rpt"/>
</dbReference>
<dbReference type="Pfam" id="PF14559">
    <property type="entry name" value="TPR_19"/>
    <property type="match status" value="1"/>
</dbReference>
<protein>
    <recommendedName>
        <fullName evidence="3">peptidylprolyl isomerase</fullName>
        <ecNumber evidence="3">5.2.1.8</ecNumber>
    </recommendedName>
</protein>
<dbReference type="InterPro" id="IPR050754">
    <property type="entry name" value="FKBP4/5/8-like"/>
</dbReference>
<reference evidence="7 8" key="1">
    <citation type="submission" date="2019-07" db="EMBL/GenBank/DDBJ databases">
        <title>Draft genome assembly of a fouling barnacle, Amphibalanus amphitrite (Darwin, 1854): The first reference genome for Thecostraca.</title>
        <authorList>
            <person name="Kim W."/>
        </authorList>
    </citation>
    <scope>NUCLEOTIDE SEQUENCE [LARGE SCALE GENOMIC DNA]</scope>
    <source>
        <strain evidence="7">SNU_AA5</strain>
        <tissue evidence="7">Soma without cirri and trophi</tissue>
    </source>
</reference>
<dbReference type="GO" id="GO:0044183">
    <property type="term" value="F:protein folding chaperone"/>
    <property type="evidence" value="ECO:0007669"/>
    <property type="project" value="TreeGrafter"/>
</dbReference>
<feature type="compositionally biased region" description="Basic and acidic residues" evidence="5">
    <location>
        <begin position="143"/>
        <end position="157"/>
    </location>
</feature>
<dbReference type="EC" id="5.2.1.8" evidence="3"/>
<dbReference type="InterPro" id="IPR046357">
    <property type="entry name" value="PPIase_dom_sf"/>
</dbReference>
<keyword evidence="8" id="KW-1185">Reference proteome</keyword>
<dbReference type="GO" id="GO:0016020">
    <property type="term" value="C:membrane"/>
    <property type="evidence" value="ECO:0007669"/>
    <property type="project" value="TreeGrafter"/>
</dbReference>
<dbReference type="GO" id="GO:0005740">
    <property type="term" value="C:mitochondrial envelope"/>
    <property type="evidence" value="ECO:0007669"/>
    <property type="project" value="TreeGrafter"/>
</dbReference>
<organism evidence="7 8">
    <name type="scientific">Amphibalanus amphitrite</name>
    <name type="common">Striped barnacle</name>
    <name type="synonym">Balanus amphitrite</name>
    <dbReference type="NCBI Taxonomy" id="1232801"/>
    <lineage>
        <taxon>Eukaryota</taxon>
        <taxon>Metazoa</taxon>
        <taxon>Ecdysozoa</taxon>
        <taxon>Arthropoda</taxon>
        <taxon>Crustacea</taxon>
        <taxon>Multicrustacea</taxon>
        <taxon>Cirripedia</taxon>
        <taxon>Thoracica</taxon>
        <taxon>Thoracicalcarea</taxon>
        <taxon>Balanomorpha</taxon>
        <taxon>Balanoidea</taxon>
        <taxon>Balanidae</taxon>
        <taxon>Amphibalaninae</taxon>
        <taxon>Amphibalanus</taxon>
    </lineage>
</organism>
<evidence type="ECO:0000256" key="5">
    <source>
        <dbReference type="SAM" id="MobiDB-lite"/>
    </source>
</evidence>
<feature type="region of interest" description="Disordered" evidence="5">
    <location>
        <begin position="1"/>
        <end position="195"/>
    </location>
</feature>
<dbReference type="Gene3D" id="3.10.50.40">
    <property type="match status" value="1"/>
</dbReference>
<dbReference type="InterPro" id="IPR011990">
    <property type="entry name" value="TPR-like_helical_dom_sf"/>
</dbReference>
<evidence type="ECO:0000259" key="6">
    <source>
        <dbReference type="PROSITE" id="PS50059"/>
    </source>
</evidence>
<evidence type="ECO:0000313" key="8">
    <source>
        <dbReference type="Proteomes" id="UP000440578"/>
    </source>
</evidence>
<feature type="domain" description="PPIase FKBP-type" evidence="6">
    <location>
        <begin position="220"/>
        <end position="305"/>
    </location>
</feature>
<dbReference type="GO" id="GO:0005829">
    <property type="term" value="C:cytosol"/>
    <property type="evidence" value="ECO:0007669"/>
    <property type="project" value="TreeGrafter"/>
</dbReference>
<dbReference type="PROSITE" id="PS50059">
    <property type="entry name" value="FKBP_PPIASE"/>
    <property type="match status" value="1"/>
</dbReference>
<keyword evidence="2 4" id="KW-0802">TPR repeat</keyword>
<sequence length="529" mass="57077">MAGDKAEPAQLQEKPDLPSGGSSEPQPNSDSSTANGSVDSPCKATQDKPSSEPTESPTPAELSSVPSEKSDSSHSADAASPPAAVAPPAEAPAEAPGEAPAEPPAAPPAEPPAAPPADSGQDDSGCDTEPEPERQSSAPASMAERRGPEMADVEKLARSVVSDTLEKAKQEASLQRSLDNRRQDPDTDDDGWLDIVGNGQLKKKVLTAGRGDRSDRPQRSQLASVHLSAHFEDGRPVSGLPERLTFGLGDGEVITGLDMAVGLMQPGETAEVYMDARFAYGEKGLDDAVPPNTNLIFTVQLESVQPEPKYEEMSAEQRLEIGSQKRDRGNWWFKREDFNHAIQCYRRALDFFDNESDEFTGLPDDVHLLFEERLKVHNNMAAAQMKLEAYDAALRSLQLVLTCQPNNVKALFRKGKVLMAQNQVADAAETLREALKHSPDNRTVQAELNRVLVRTADGGVQRKQAEEQKSMYRKMLGLPPAEERPASAQATKKVASLSWLPSKSFPVKLLVAGVACALAAIAVHRLKLF</sequence>
<dbReference type="EMBL" id="VIIS01001206">
    <property type="protein sequence ID" value="KAF0301008.1"/>
    <property type="molecule type" value="Genomic_DNA"/>
</dbReference>
<evidence type="ECO:0000256" key="2">
    <source>
        <dbReference type="ARBA" id="ARBA00022803"/>
    </source>
</evidence>
<evidence type="ECO:0000256" key="3">
    <source>
        <dbReference type="PROSITE-ProRule" id="PRU00277"/>
    </source>
</evidence>
<gene>
    <name evidence="7" type="primary">FKBP8_0</name>
    <name evidence="7" type="ORF">FJT64_026615</name>
</gene>
<dbReference type="PANTHER" id="PTHR46512:SF1">
    <property type="entry name" value="PEPTIDYLPROLYL ISOMERASE"/>
    <property type="match status" value="1"/>
</dbReference>
<dbReference type="SMART" id="SM00028">
    <property type="entry name" value="TPR"/>
    <property type="match status" value="3"/>
</dbReference>
<keyword evidence="3 7" id="KW-0413">Isomerase</keyword>
<name>A0A6A4WG45_AMPAM</name>
<keyword evidence="3" id="KW-0697">Rotamase</keyword>
<dbReference type="SUPFAM" id="SSF48452">
    <property type="entry name" value="TPR-like"/>
    <property type="match status" value="1"/>
</dbReference>
<dbReference type="GO" id="GO:0012505">
    <property type="term" value="C:endomembrane system"/>
    <property type="evidence" value="ECO:0007669"/>
    <property type="project" value="TreeGrafter"/>
</dbReference>
<dbReference type="Proteomes" id="UP000440578">
    <property type="component" value="Unassembled WGS sequence"/>
</dbReference>
<proteinExistence type="predicted"/>
<dbReference type="Pfam" id="PF00254">
    <property type="entry name" value="FKBP_C"/>
    <property type="match status" value="1"/>
</dbReference>
<dbReference type="GO" id="GO:0043066">
    <property type="term" value="P:negative regulation of apoptotic process"/>
    <property type="evidence" value="ECO:0007669"/>
    <property type="project" value="TreeGrafter"/>
</dbReference>
<evidence type="ECO:0000256" key="1">
    <source>
        <dbReference type="ARBA" id="ARBA00022737"/>
    </source>
</evidence>
<dbReference type="PANTHER" id="PTHR46512">
    <property type="entry name" value="PEPTIDYLPROLYL ISOMERASE"/>
    <property type="match status" value="1"/>
</dbReference>
<dbReference type="Gene3D" id="1.25.40.10">
    <property type="entry name" value="Tetratricopeptide repeat domain"/>
    <property type="match status" value="1"/>
</dbReference>
<dbReference type="InterPro" id="IPR001179">
    <property type="entry name" value="PPIase_FKBP_dom"/>
</dbReference>
<keyword evidence="1" id="KW-0677">Repeat</keyword>
<dbReference type="GO" id="GO:0003755">
    <property type="term" value="F:peptidyl-prolyl cis-trans isomerase activity"/>
    <property type="evidence" value="ECO:0007669"/>
    <property type="project" value="UniProtKB-KW"/>
</dbReference>
<feature type="compositionally biased region" description="Low complexity" evidence="5">
    <location>
        <begin position="76"/>
        <end position="100"/>
    </location>
</feature>
<feature type="compositionally biased region" description="Acidic residues" evidence="5">
    <location>
        <begin position="120"/>
        <end position="130"/>
    </location>
</feature>
<evidence type="ECO:0000313" key="7">
    <source>
        <dbReference type="EMBL" id="KAF0301008.1"/>
    </source>
</evidence>
<feature type="compositionally biased region" description="Pro residues" evidence="5">
    <location>
        <begin position="101"/>
        <end position="115"/>
    </location>
</feature>
<feature type="repeat" description="TPR" evidence="4">
    <location>
        <begin position="408"/>
        <end position="441"/>
    </location>
</feature>
<comment type="caution">
    <text evidence="7">The sequence shown here is derived from an EMBL/GenBank/DDBJ whole genome shotgun (WGS) entry which is preliminary data.</text>
</comment>